<evidence type="ECO:0008006" key="4">
    <source>
        <dbReference type="Google" id="ProtNLM"/>
    </source>
</evidence>
<keyword evidence="1" id="KW-0812">Transmembrane</keyword>
<protein>
    <recommendedName>
        <fullName evidence="4">RNA polymerase subunit sigma</fullName>
    </recommendedName>
</protein>
<reference evidence="2" key="2">
    <citation type="journal article" date="2022" name="Microbiol. Resour. Announc.">
        <title>Metagenome Sequencing to Explore Phylogenomics of Terrestrial Cyanobacteria.</title>
        <authorList>
            <person name="Ward R.D."/>
            <person name="Stajich J.E."/>
            <person name="Johansen J.R."/>
            <person name="Huntemann M."/>
            <person name="Clum A."/>
            <person name="Foster B."/>
            <person name="Foster B."/>
            <person name="Roux S."/>
            <person name="Palaniappan K."/>
            <person name="Varghese N."/>
            <person name="Mukherjee S."/>
            <person name="Reddy T.B.K."/>
            <person name="Daum C."/>
            <person name="Copeland A."/>
            <person name="Chen I.A."/>
            <person name="Ivanova N.N."/>
            <person name="Kyrpides N.C."/>
            <person name="Shapiro N."/>
            <person name="Eloe-Fadrosh E.A."/>
            <person name="Pietrasiak N."/>
        </authorList>
    </citation>
    <scope>NUCLEOTIDE SEQUENCE</scope>
    <source>
        <strain evidence="2">GSE-TBD4-15B</strain>
    </source>
</reference>
<accession>A0A951PC56</accession>
<evidence type="ECO:0000256" key="1">
    <source>
        <dbReference type="SAM" id="Phobius"/>
    </source>
</evidence>
<proteinExistence type="predicted"/>
<dbReference type="Proteomes" id="UP000707356">
    <property type="component" value="Unassembled WGS sequence"/>
</dbReference>
<keyword evidence="1" id="KW-1133">Transmembrane helix</keyword>
<feature type="transmembrane region" description="Helical" evidence="1">
    <location>
        <begin position="20"/>
        <end position="39"/>
    </location>
</feature>
<dbReference type="AlphaFoldDB" id="A0A951PC56"/>
<gene>
    <name evidence="2" type="ORF">KME07_13255</name>
</gene>
<organism evidence="2 3">
    <name type="scientific">Pegethrix bostrychoides GSE-TBD4-15B</name>
    <dbReference type="NCBI Taxonomy" id="2839662"/>
    <lineage>
        <taxon>Bacteria</taxon>
        <taxon>Bacillati</taxon>
        <taxon>Cyanobacteriota</taxon>
        <taxon>Cyanophyceae</taxon>
        <taxon>Oculatellales</taxon>
        <taxon>Oculatellaceae</taxon>
        <taxon>Pegethrix</taxon>
    </lineage>
</organism>
<sequence length="46" mass="4790">MTDLNRGIMKFSGADKTPVVAISGLIILGSIVALVLWAIQTAYAVA</sequence>
<comment type="caution">
    <text evidence="2">The sequence shown here is derived from an EMBL/GenBank/DDBJ whole genome shotgun (WGS) entry which is preliminary data.</text>
</comment>
<keyword evidence="1" id="KW-0472">Membrane</keyword>
<reference evidence="2" key="1">
    <citation type="submission" date="2021-05" db="EMBL/GenBank/DDBJ databases">
        <authorList>
            <person name="Pietrasiak N."/>
            <person name="Ward R."/>
            <person name="Stajich J.E."/>
            <person name="Kurbessoian T."/>
        </authorList>
    </citation>
    <scope>NUCLEOTIDE SEQUENCE</scope>
    <source>
        <strain evidence="2">GSE-TBD4-15B</strain>
    </source>
</reference>
<evidence type="ECO:0000313" key="3">
    <source>
        <dbReference type="Proteomes" id="UP000707356"/>
    </source>
</evidence>
<dbReference type="EMBL" id="JAHHHV010000067">
    <property type="protein sequence ID" value="MBW4466385.1"/>
    <property type="molecule type" value="Genomic_DNA"/>
</dbReference>
<name>A0A951PC56_9CYAN</name>
<evidence type="ECO:0000313" key="2">
    <source>
        <dbReference type="EMBL" id="MBW4466385.1"/>
    </source>
</evidence>